<sequence length="195" mass="19775">MEVFMGTIQPFAFNFAPNGWALCNGQTLSIAQYNALFALLGTYYGGNGTTNFQLPNLQGRVPIAQGNGLGLTPRIIGQVAGTESVTATIANMPNHTHAMTGLSANTALSLAVPASNPATVPTATNSYLGASGGGPGSANIYSDAQGATPVPLKGVTTTVTGDISSTGGSQPLGIMNPFLVLNFSVALNGLFPSRN</sequence>
<evidence type="ECO:0000259" key="1">
    <source>
        <dbReference type="Pfam" id="PF07484"/>
    </source>
</evidence>
<organism evidence="2 3">
    <name type="scientific">Pseudomonas fluorescens</name>
    <dbReference type="NCBI Taxonomy" id="294"/>
    <lineage>
        <taxon>Bacteria</taxon>
        <taxon>Pseudomonadati</taxon>
        <taxon>Pseudomonadota</taxon>
        <taxon>Gammaproteobacteria</taxon>
        <taxon>Pseudomonadales</taxon>
        <taxon>Pseudomonadaceae</taxon>
        <taxon>Pseudomonas</taxon>
    </lineage>
</organism>
<dbReference type="AlphaFoldDB" id="A0A7Z3GYB6"/>
<protein>
    <submittedName>
        <fullName evidence="2">Phage tail protein</fullName>
    </submittedName>
</protein>
<dbReference type="SUPFAM" id="SSF88874">
    <property type="entry name" value="Receptor-binding domain of short tail fibre protein gp12"/>
    <property type="match status" value="1"/>
</dbReference>
<reference evidence="2 3" key="1">
    <citation type="submission" date="2018-03" db="EMBL/GenBank/DDBJ databases">
        <title>Complete genome sequence of Pseudomonas fluorescens sp. G7.</title>
        <authorList>
            <person name="Gao C.-H."/>
            <person name="Li Z."/>
            <person name="Cai P."/>
        </authorList>
    </citation>
    <scope>NUCLEOTIDE SEQUENCE [LARGE SCALE GENOMIC DNA]</scope>
    <source>
        <strain evidence="2 3">G7</strain>
    </source>
</reference>
<proteinExistence type="predicted"/>
<name>A0A7Z3GYB6_PSEFL</name>
<dbReference type="InterPro" id="IPR037053">
    <property type="entry name" value="Phage_tail_collar_dom_sf"/>
</dbReference>
<feature type="domain" description="Phage tail collar" evidence="1">
    <location>
        <begin position="6"/>
        <end position="62"/>
    </location>
</feature>
<dbReference type="Gene3D" id="3.90.1340.10">
    <property type="entry name" value="Phage tail collar domain"/>
    <property type="match status" value="1"/>
</dbReference>
<evidence type="ECO:0000313" key="3">
    <source>
        <dbReference type="Proteomes" id="UP000501669"/>
    </source>
</evidence>
<dbReference type="Proteomes" id="UP000501669">
    <property type="component" value="Chromosome"/>
</dbReference>
<dbReference type="EMBL" id="CP027561">
    <property type="protein sequence ID" value="QJP93179.1"/>
    <property type="molecule type" value="Genomic_DNA"/>
</dbReference>
<dbReference type="Pfam" id="PF07484">
    <property type="entry name" value="Collar"/>
    <property type="match status" value="1"/>
</dbReference>
<accession>A0A7Z3GYB6</accession>
<dbReference type="RefSeq" id="WP_169428321.1">
    <property type="nucleotide sequence ID" value="NZ_CP027561.1"/>
</dbReference>
<dbReference type="InterPro" id="IPR011083">
    <property type="entry name" value="Phage_tail_collar_dom"/>
</dbReference>
<evidence type="ECO:0000313" key="2">
    <source>
        <dbReference type="EMBL" id="QJP93179.1"/>
    </source>
</evidence>
<gene>
    <name evidence="2" type="ORF">C6Y56_00775</name>
</gene>